<feature type="binding site" evidence="7">
    <location>
        <position position="85"/>
    </location>
    <ligand>
        <name>[2Fe-2S] cluster</name>
        <dbReference type="ChEBI" id="CHEBI:190135"/>
    </ligand>
</feature>
<dbReference type="PIRSF" id="PIRSF000216">
    <property type="entry name" value="NADH_DH_24kDa"/>
    <property type="match status" value="1"/>
</dbReference>
<protein>
    <submittedName>
        <fullName evidence="8">NADH-quinone oxidoreductase subunit E</fullName>
    </submittedName>
</protein>
<keyword evidence="3 7" id="KW-0479">Metal-binding</keyword>
<dbReference type="EMBL" id="FQUY01000001">
    <property type="protein sequence ID" value="SHE33844.1"/>
    <property type="molecule type" value="Genomic_DNA"/>
</dbReference>
<dbReference type="InterPro" id="IPR036249">
    <property type="entry name" value="Thioredoxin-like_sf"/>
</dbReference>
<dbReference type="PANTHER" id="PTHR43342">
    <property type="entry name" value="NADH-QUINONE OXIDOREDUCTASE, E SUBUNIT"/>
    <property type="match status" value="1"/>
</dbReference>
<dbReference type="GO" id="GO:0051537">
    <property type="term" value="F:2 iron, 2 sulfur cluster binding"/>
    <property type="evidence" value="ECO:0007669"/>
    <property type="project" value="UniProtKB-KW"/>
</dbReference>
<evidence type="ECO:0000313" key="9">
    <source>
        <dbReference type="Proteomes" id="UP000184148"/>
    </source>
</evidence>
<evidence type="ECO:0000256" key="5">
    <source>
        <dbReference type="ARBA" id="ARBA00023014"/>
    </source>
</evidence>
<keyword evidence="5 7" id="KW-0411">Iron-sulfur</keyword>
<dbReference type="AlphaFoldDB" id="A0A1M4SNJ1"/>
<dbReference type="OrthoDB" id="9807941at2"/>
<dbReference type="PANTHER" id="PTHR43342:SF1">
    <property type="entry name" value="BIFURCATING [FEFE] HYDROGENASE GAMMA SUBUNIT"/>
    <property type="match status" value="1"/>
</dbReference>
<feature type="binding site" evidence="7">
    <location>
        <position position="126"/>
    </location>
    <ligand>
        <name>[2Fe-2S] cluster</name>
        <dbReference type="ChEBI" id="CHEBI:190135"/>
    </ligand>
</feature>
<dbReference type="Gene3D" id="1.10.10.1590">
    <property type="entry name" value="NADH-quinone oxidoreductase subunit E"/>
    <property type="match status" value="1"/>
</dbReference>
<evidence type="ECO:0000256" key="4">
    <source>
        <dbReference type="ARBA" id="ARBA00023004"/>
    </source>
</evidence>
<dbReference type="NCBIfam" id="NF005722">
    <property type="entry name" value="PRK07539.1-2"/>
    <property type="match status" value="1"/>
</dbReference>
<sequence length="159" mass="17304">MGAECKCHCEQDNKLDALFAQYKGNPNGLIVVMAAIQETHGYLPKDLLIKTAEELGVPLSDVYGVATFYAAFSLRPRGRHTVNLCLGTACYVKGAPEVQAMLEKEMGIKAGNTTEDRRFSLDLVRCLGACGIAPVMTVNGEVYPRMTAEKVAEVLAKYE</sequence>
<dbReference type="Gene3D" id="3.40.30.10">
    <property type="entry name" value="Glutaredoxin"/>
    <property type="match status" value="1"/>
</dbReference>
<dbReference type="GO" id="GO:0016491">
    <property type="term" value="F:oxidoreductase activity"/>
    <property type="evidence" value="ECO:0007669"/>
    <property type="project" value="InterPro"/>
</dbReference>
<reference evidence="9" key="1">
    <citation type="submission" date="2016-11" db="EMBL/GenBank/DDBJ databases">
        <authorList>
            <person name="Varghese N."/>
            <person name="Submissions S."/>
        </authorList>
    </citation>
    <scope>NUCLEOTIDE SEQUENCE [LARGE SCALE GENOMIC DNA]</scope>
    <source>
        <strain evidence="9">DSM 12395</strain>
    </source>
</reference>
<evidence type="ECO:0000256" key="7">
    <source>
        <dbReference type="PIRSR" id="PIRSR000216-1"/>
    </source>
</evidence>
<dbReference type="RefSeq" id="WP_073234241.1">
    <property type="nucleotide sequence ID" value="NZ_FQUY01000001.1"/>
</dbReference>
<dbReference type="InterPro" id="IPR042128">
    <property type="entry name" value="NuoE_dom"/>
</dbReference>
<comment type="cofactor">
    <cofactor evidence="7">
        <name>[2Fe-2S] cluster</name>
        <dbReference type="ChEBI" id="CHEBI:190135"/>
    </cofactor>
    <text evidence="7">Binds 1 [2Fe-2S] cluster.</text>
</comment>
<comment type="cofactor">
    <cofactor evidence="6">
        <name>[2Fe-2S] cluster</name>
        <dbReference type="ChEBI" id="CHEBI:190135"/>
    </cofactor>
</comment>
<evidence type="ECO:0000256" key="3">
    <source>
        <dbReference type="ARBA" id="ARBA00022723"/>
    </source>
</evidence>
<dbReference type="GO" id="GO:0046872">
    <property type="term" value="F:metal ion binding"/>
    <property type="evidence" value="ECO:0007669"/>
    <property type="project" value="UniProtKB-KW"/>
</dbReference>
<evidence type="ECO:0000256" key="1">
    <source>
        <dbReference type="ARBA" id="ARBA00010643"/>
    </source>
</evidence>
<dbReference type="CDD" id="cd03064">
    <property type="entry name" value="TRX_Fd_NuoE"/>
    <property type="match status" value="1"/>
</dbReference>
<gene>
    <name evidence="8" type="ORF">SAMN02745133_00185</name>
</gene>
<keyword evidence="2 7" id="KW-0001">2Fe-2S</keyword>
<dbReference type="FunFam" id="3.40.30.10:FF:000015">
    <property type="entry name" value="NADH-quinone oxidoreductase subunit E"/>
    <property type="match status" value="1"/>
</dbReference>
<dbReference type="PROSITE" id="PS01099">
    <property type="entry name" value="COMPLEX1_24K"/>
    <property type="match status" value="1"/>
</dbReference>
<feature type="binding site" evidence="7">
    <location>
        <position position="90"/>
    </location>
    <ligand>
        <name>[2Fe-2S] cluster</name>
        <dbReference type="ChEBI" id="CHEBI:190135"/>
    </ligand>
</feature>
<dbReference type="Proteomes" id="UP000184148">
    <property type="component" value="Unassembled WGS sequence"/>
</dbReference>
<keyword evidence="4 7" id="KW-0408">Iron</keyword>
<feature type="binding site" evidence="7">
    <location>
        <position position="130"/>
    </location>
    <ligand>
        <name>[2Fe-2S] cluster</name>
        <dbReference type="ChEBI" id="CHEBI:190135"/>
    </ligand>
</feature>
<evidence type="ECO:0000256" key="6">
    <source>
        <dbReference type="ARBA" id="ARBA00034078"/>
    </source>
</evidence>
<proteinExistence type="inferred from homology"/>
<evidence type="ECO:0000256" key="2">
    <source>
        <dbReference type="ARBA" id="ARBA00022714"/>
    </source>
</evidence>
<dbReference type="Pfam" id="PF01257">
    <property type="entry name" value="2Fe-2S_thioredx"/>
    <property type="match status" value="1"/>
</dbReference>
<dbReference type="InterPro" id="IPR028431">
    <property type="entry name" value="NADP_DH_HndA-like"/>
</dbReference>
<evidence type="ECO:0000313" key="8">
    <source>
        <dbReference type="EMBL" id="SHE33844.1"/>
    </source>
</evidence>
<name>A0A1M4SNJ1_9FIRM</name>
<dbReference type="InterPro" id="IPR041921">
    <property type="entry name" value="NuoE_N"/>
</dbReference>
<accession>A0A1M4SNJ1</accession>
<organism evidence="8 9">
    <name type="scientific">Desulforamulus putei DSM 12395</name>
    <dbReference type="NCBI Taxonomy" id="1121429"/>
    <lineage>
        <taxon>Bacteria</taxon>
        <taxon>Bacillati</taxon>
        <taxon>Bacillota</taxon>
        <taxon>Clostridia</taxon>
        <taxon>Eubacteriales</taxon>
        <taxon>Peptococcaceae</taxon>
        <taxon>Desulforamulus</taxon>
    </lineage>
</organism>
<dbReference type="STRING" id="1121429.SAMN02745133_00185"/>
<keyword evidence="9" id="KW-1185">Reference proteome</keyword>
<dbReference type="SUPFAM" id="SSF52833">
    <property type="entry name" value="Thioredoxin-like"/>
    <property type="match status" value="1"/>
</dbReference>
<dbReference type="InterPro" id="IPR002023">
    <property type="entry name" value="NuoE-like"/>
</dbReference>
<comment type="similarity">
    <text evidence="1">Belongs to the complex I 24 kDa subunit family.</text>
</comment>